<protein>
    <recommendedName>
        <fullName evidence="1">Type I-B CRISPR Cas8b N-terminal domain-containing protein</fullName>
    </recommendedName>
</protein>
<dbReference type="Pfam" id="PF24121">
    <property type="entry name" value="Cas8b_N"/>
    <property type="match status" value="1"/>
</dbReference>
<dbReference type="EMBL" id="ANNX02000012">
    <property type="protein sequence ID" value="KYC43860.1"/>
    <property type="molecule type" value="Genomic_DNA"/>
</dbReference>
<gene>
    <name evidence="2" type="ORF">WA1_01525</name>
</gene>
<dbReference type="Proteomes" id="UP000076925">
    <property type="component" value="Unassembled WGS sequence"/>
</dbReference>
<feature type="domain" description="Type I-B CRISPR Cas8b N-terminal" evidence="1">
    <location>
        <begin position="46"/>
        <end position="106"/>
    </location>
</feature>
<dbReference type="OrthoDB" id="346140at2"/>
<organism evidence="2 3">
    <name type="scientific">Scytonema hofmannii PCC 7110</name>
    <dbReference type="NCBI Taxonomy" id="128403"/>
    <lineage>
        <taxon>Bacteria</taxon>
        <taxon>Bacillati</taxon>
        <taxon>Cyanobacteriota</taxon>
        <taxon>Cyanophyceae</taxon>
        <taxon>Nostocales</taxon>
        <taxon>Scytonemataceae</taxon>
        <taxon>Scytonema</taxon>
    </lineage>
</organism>
<sequence>MKELELSYQLVALPCAQHRAGLAGLVLMVQELHHQSWFLERQGAMIELEDLNELGVTLRSNLEGLKALFDFTYKAFEEERSTDTKINNYTRIDTVEITGAKGKNKTV</sequence>
<comment type="caution">
    <text evidence="2">The sequence shown here is derived from an EMBL/GenBank/DDBJ whole genome shotgun (WGS) entry which is preliminary data.</text>
</comment>
<reference evidence="2 3" key="1">
    <citation type="journal article" date="2013" name="Genome Biol. Evol.">
        <title>Genomes of Stigonematalean cyanobacteria (subsection V) and the evolution of oxygenic photosynthesis from prokaryotes to plastids.</title>
        <authorList>
            <person name="Dagan T."/>
            <person name="Roettger M."/>
            <person name="Stucken K."/>
            <person name="Landan G."/>
            <person name="Koch R."/>
            <person name="Major P."/>
            <person name="Gould S.B."/>
            <person name="Goremykin V.V."/>
            <person name="Rippka R."/>
            <person name="Tandeau de Marsac N."/>
            <person name="Gugger M."/>
            <person name="Lockhart P.J."/>
            <person name="Allen J.F."/>
            <person name="Brune I."/>
            <person name="Maus I."/>
            <person name="Puhler A."/>
            <person name="Martin W.F."/>
        </authorList>
    </citation>
    <scope>NUCLEOTIDE SEQUENCE [LARGE SCALE GENOMIC DNA]</scope>
    <source>
        <strain evidence="2 3">PCC 7110</strain>
    </source>
</reference>
<name>A0A139XGP2_9CYAN</name>
<keyword evidence="3" id="KW-1185">Reference proteome</keyword>
<dbReference type="AlphaFoldDB" id="A0A139XGP2"/>
<evidence type="ECO:0000259" key="1">
    <source>
        <dbReference type="Pfam" id="PF24121"/>
    </source>
</evidence>
<dbReference type="STRING" id="128403.WA1_01525"/>
<dbReference type="InterPro" id="IPR056201">
    <property type="entry name" value="Cas8b_N"/>
</dbReference>
<proteinExistence type="predicted"/>
<evidence type="ECO:0000313" key="2">
    <source>
        <dbReference type="EMBL" id="KYC43860.1"/>
    </source>
</evidence>
<accession>A0A139XGP2</accession>
<evidence type="ECO:0000313" key="3">
    <source>
        <dbReference type="Proteomes" id="UP000076925"/>
    </source>
</evidence>